<protein>
    <submittedName>
        <fullName evidence="1">Uncharacterized protein</fullName>
    </submittedName>
</protein>
<sequence>MGNCFSEVAAGRAAIGGTAGDFRNLAGASNDAVENFLRCRGYHGLFSQIELSFSASGLRDRDVLFKVRFRRLSVS</sequence>
<gene>
    <name evidence="1" type="ORF">AYBTSS11_LOCUS26789</name>
</gene>
<accession>A0AA86VVR4</accession>
<reference evidence="1" key="1">
    <citation type="submission" date="2023-10" db="EMBL/GenBank/DDBJ databases">
        <authorList>
            <person name="Domelevo Entfellner J.-B."/>
        </authorList>
    </citation>
    <scope>NUCLEOTIDE SEQUENCE</scope>
</reference>
<name>A0AA86VVR4_9FABA</name>
<dbReference type="EMBL" id="OY731406">
    <property type="protein sequence ID" value="CAJ1974709.1"/>
    <property type="molecule type" value="Genomic_DNA"/>
</dbReference>
<dbReference type="Gramene" id="rna-AYBTSS11_LOCUS26789">
    <property type="protein sequence ID" value="CAJ1974709.1"/>
    <property type="gene ID" value="gene-AYBTSS11_LOCUS26789"/>
</dbReference>
<organism evidence="1 2">
    <name type="scientific">Sphenostylis stenocarpa</name>
    <dbReference type="NCBI Taxonomy" id="92480"/>
    <lineage>
        <taxon>Eukaryota</taxon>
        <taxon>Viridiplantae</taxon>
        <taxon>Streptophyta</taxon>
        <taxon>Embryophyta</taxon>
        <taxon>Tracheophyta</taxon>
        <taxon>Spermatophyta</taxon>
        <taxon>Magnoliopsida</taxon>
        <taxon>eudicotyledons</taxon>
        <taxon>Gunneridae</taxon>
        <taxon>Pentapetalae</taxon>
        <taxon>rosids</taxon>
        <taxon>fabids</taxon>
        <taxon>Fabales</taxon>
        <taxon>Fabaceae</taxon>
        <taxon>Papilionoideae</taxon>
        <taxon>50 kb inversion clade</taxon>
        <taxon>NPAAA clade</taxon>
        <taxon>indigoferoid/millettioid clade</taxon>
        <taxon>Phaseoleae</taxon>
        <taxon>Sphenostylis</taxon>
    </lineage>
</organism>
<evidence type="ECO:0000313" key="2">
    <source>
        <dbReference type="Proteomes" id="UP001189624"/>
    </source>
</evidence>
<keyword evidence="2" id="KW-1185">Reference proteome</keyword>
<evidence type="ECO:0000313" key="1">
    <source>
        <dbReference type="EMBL" id="CAJ1974709.1"/>
    </source>
</evidence>
<dbReference type="AlphaFoldDB" id="A0AA86VVR4"/>
<dbReference type="Proteomes" id="UP001189624">
    <property type="component" value="Chromosome 9"/>
</dbReference>
<proteinExistence type="predicted"/>